<evidence type="ECO:0000313" key="2">
    <source>
        <dbReference type="Proteomes" id="UP001215598"/>
    </source>
</evidence>
<evidence type="ECO:0008006" key="3">
    <source>
        <dbReference type="Google" id="ProtNLM"/>
    </source>
</evidence>
<dbReference type="EMBL" id="JARKIB010000005">
    <property type="protein sequence ID" value="KAJ7779621.1"/>
    <property type="molecule type" value="Genomic_DNA"/>
</dbReference>
<gene>
    <name evidence="1" type="ORF">B0H16DRAFT_1710897</name>
</gene>
<organism evidence="1 2">
    <name type="scientific">Mycena metata</name>
    <dbReference type="NCBI Taxonomy" id="1033252"/>
    <lineage>
        <taxon>Eukaryota</taxon>
        <taxon>Fungi</taxon>
        <taxon>Dikarya</taxon>
        <taxon>Basidiomycota</taxon>
        <taxon>Agaricomycotina</taxon>
        <taxon>Agaricomycetes</taxon>
        <taxon>Agaricomycetidae</taxon>
        <taxon>Agaricales</taxon>
        <taxon>Marasmiineae</taxon>
        <taxon>Mycenaceae</taxon>
        <taxon>Mycena</taxon>
    </lineage>
</organism>
<keyword evidence="2" id="KW-1185">Reference proteome</keyword>
<accession>A0AAD7KBD0</accession>
<dbReference type="Proteomes" id="UP001215598">
    <property type="component" value="Unassembled WGS sequence"/>
</dbReference>
<evidence type="ECO:0000313" key="1">
    <source>
        <dbReference type="EMBL" id="KAJ7779621.1"/>
    </source>
</evidence>
<sequence length="371" mass="41348">MTSPETRGIHRLPMETLCDVFRLVVAAATPEFSRFTPSPSAQAELERVANAPLLRLSQVSSCWHDIAMHTPTLWSDVELLTVRLERTRDAPLSVKLAHLLHPPQPRIFGLLAQHSPRWQTVAIACSLEGVDYSILKGRLPRLKKLLLNVPQDTEVSFGIAPCLHSLTIVAPPLRSESLTEILRRKQLRSFGCLVRLPGQFQDTISLLPELPFQTEFFLTVDVACGLFEPPGTTLLFLLSITAEISSLFCAMAAGDFDSHHSCLVLGQLFDSLTVPNLRQVLLASDAYPRLVLEWPQAQFLAFSQRSHLDRHLKTLRVAEVRIAESDLLEILSLLKALDHLEVGDVSRTVDEGNSCELITDSFLRAMLWTPG</sequence>
<proteinExistence type="predicted"/>
<reference evidence="1" key="1">
    <citation type="submission" date="2023-03" db="EMBL/GenBank/DDBJ databases">
        <title>Massive genome expansion in bonnet fungi (Mycena s.s.) driven by repeated elements and novel gene families across ecological guilds.</title>
        <authorList>
            <consortium name="Lawrence Berkeley National Laboratory"/>
            <person name="Harder C.B."/>
            <person name="Miyauchi S."/>
            <person name="Viragh M."/>
            <person name="Kuo A."/>
            <person name="Thoen E."/>
            <person name="Andreopoulos B."/>
            <person name="Lu D."/>
            <person name="Skrede I."/>
            <person name="Drula E."/>
            <person name="Henrissat B."/>
            <person name="Morin E."/>
            <person name="Kohler A."/>
            <person name="Barry K."/>
            <person name="LaButti K."/>
            <person name="Morin E."/>
            <person name="Salamov A."/>
            <person name="Lipzen A."/>
            <person name="Mereny Z."/>
            <person name="Hegedus B."/>
            <person name="Baldrian P."/>
            <person name="Stursova M."/>
            <person name="Weitz H."/>
            <person name="Taylor A."/>
            <person name="Grigoriev I.V."/>
            <person name="Nagy L.G."/>
            <person name="Martin F."/>
            <person name="Kauserud H."/>
        </authorList>
    </citation>
    <scope>NUCLEOTIDE SEQUENCE</scope>
    <source>
        <strain evidence="1">CBHHK182m</strain>
    </source>
</reference>
<comment type="caution">
    <text evidence="1">The sequence shown here is derived from an EMBL/GenBank/DDBJ whole genome shotgun (WGS) entry which is preliminary data.</text>
</comment>
<dbReference type="AlphaFoldDB" id="A0AAD7KBD0"/>
<name>A0AAD7KBD0_9AGAR</name>
<protein>
    <recommendedName>
        <fullName evidence="3">F-box domain-containing protein</fullName>
    </recommendedName>
</protein>